<dbReference type="Pfam" id="PF00535">
    <property type="entry name" value="Glycos_transf_2"/>
    <property type="match status" value="1"/>
</dbReference>
<dbReference type="CDD" id="cd00761">
    <property type="entry name" value="Glyco_tranf_GTA_type"/>
    <property type="match status" value="1"/>
</dbReference>
<feature type="domain" description="Glycosyltransferase 2-like" evidence="1">
    <location>
        <begin position="11"/>
        <end position="172"/>
    </location>
</feature>
<dbReference type="RefSeq" id="WP_029635661.1">
    <property type="nucleotide sequence ID" value="NZ_JACJTA010000001.1"/>
</dbReference>
<gene>
    <name evidence="2" type="ORF">H6G81_01140</name>
</gene>
<comment type="caution">
    <text evidence="2">The sequence shown here is derived from an EMBL/GenBank/DDBJ whole genome shotgun (WGS) entry which is preliminary data.</text>
</comment>
<protein>
    <submittedName>
        <fullName evidence="2">Glycosyltransferase family 2 protein</fullName>
    </submittedName>
</protein>
<dbReference type="InterPro" id="IPR029044">
    <property type="entry name" value="Nucleotide-diphossugar_trans"/>
</dbReference>
<dbReference type="SUPFAM" id="SSF53448">
    <property type="entry name" value="Nucleotide-diphospho-sugar transferases"/>
    <property type="match status" value="1"/>
</dbReference>
<dbReference type="InterPro" id="IPR050834">
    <property type="entry name" value="Glycosyltransf_2"/>
</dbReference>
<accession>A0ABR8GJC6</accession>
<evidence type="ECO:0000259" key="1">
    <source>
        <dbReference type="Pfam" id="PF00535"/>
    </source>
</evidence>
<organism evidence="2 3">
    <name type="scientific">Scytonema hofmannii FACHB-248</name>
    <dbReference type="NCBI Taxonomy" id="1842502"/>
    <lineage>
        <taxon>Bacteria</taxon>
        <taxon>Bacillati</taxon>
        <taxon>Cyanobacteriota</taxon>
        <taxon>Cyanophyceae</taxon>
        <taxon>Nostocales</taxon>
        <taxon>Scytonemataceae</taxon>
        <taxon>Scytonema</taxon>
    </lineage>
</organism>
<reference evidence="2 3" key="1">
    <citation type="journal article" date="2020" name="ISME J.">
        <title>Comparative genomics reveals insights into cyanobacterial evolution and habitat adaptation.</title>
        <authorList>
            <person name="Chen M.Y."/>
            <person name="Teng W.K."/>
            <person name="Zhao L."/>
            <person name="Hu C.X."/>
            <person name="Zhou Y.K."/>
            <person name="Han B.P."/>
            <person name="Song L.R."/>
            <person name="Shu W.S."/>
        </authorList>
    </citation>
    <scope>NUCLEOTIDE SEQUENCE [LARGE SCALE GENOMIC DNA]</scope>
    <source>
        <strain evidence="2 3">FACHB-248</strain>
    </source>
</reference>
<name>A0ABR8GJC6_9CYAN</name>
<dbReference type="InterPro" id="IPR001173">
    <property type="entry name" value="Glyco_trans_2-like"/>
</dbReference>
<proteinExistence type="predicted"/>
<sequence>MDTNKIQTTCLINNYNYAQFLIEAVNSALNQTVKFDEIIIVDDASTDNSAEIIAKFAQSANIKCILKEKNQGQLSSFNEGFSAATGDIIFFLDADDMYEPEYLENALNFYRRHRECDFMFCAYKKFGAVEGTFQTDGVDLDLGYSVIRTLCIGEWVGSITSTLSMRREVLRKFLPIPYIEDWRVRADDCLVWGASLVGAKKFYMSKPLVMYRIHNNNHYHNKTLSTDKNYEYKRFLKCNYLFNYIIQRNNFSLPLSLALTSLDELKTIPCPKTKDFIVYFKIIFLFEQNLYSKVKGIVSLFSLLVKQALAMKLQIMSGINEKVST</sequence>
<dbReference type="EMBL" id="JACJTA010000001">
    <property type="protein sequence ID" value="MBD2603159.1"/>
    <property type="molecule type" value="Genomic_DNA"/>
</dbReference>
<dbReference type="Gene3D" id="3.90.550.10">
    <property type="entry name" value="Spore Coat Polysaccharide Biosynthesis Protein SpsA, Chain A"/>
    <property type="match status" value="1"/>
</dbReference>
<dbReference type="PANTHER" id="PTHR43685">
    <property type="entry name" value="GLYCOSYLTRANSFERASE"/>
    <property type="match status" value="1"/>
</dbReference>
<dbReference type="Proteomes" id="UP000660380">
    <property type="component" value="Unassembled WGS sequence"/>
</dbReference>
<keyword evidence="3" id="KW-1185">Reference proteome</keyword>
<evidence type="ECO:0000313" key="2">
    <source>
        <dbReference type="EMBL" id="MBD2603159.1"/>
    </source>
</evidence>
<evidence type="ECO:0000313" key="3">
    <source>
        <dbReference type="Proteomes" id="UP000660380"/>
    </source>
</evidence>
<dbReference type="PANTHER" id="PTHR43685:SF11">
    <property type="entry name" value="GLYCOSYLTRANSFERASE TAGX-RELATED"/>
    <property type="match status" value="1"/>
</dbReference>